<comment type="similarity">
    <text evidence="2">Belongs to the RmuC family.</text>
</comment>
<dbReference type="Pfam" id="PF02646">
    <property type="entry name" value="RmuC"/>
    <property type="match status" value="1"/>
</dbReference>
<evidence type="ECO:0000256" key="5">
    <source>
        <dbReference type="SAM" id="Coils"/>
    </source>
</evidence>
<evidence type="ECO:0000256" key="3">
    <source>
        <dbReference type="ARBA" id="ARBA00023054"/>
    </source>
</evidence>
<organism evidence="6 7">
    <name type="scientific">Limosilactobacillus gastricus DSM 16045</name>
    <dbReference type="NCBI Taxonomy" id="1423749"/>
    <lineage>
        <taxon>Bacteria</taxon>
        <taxon>Bacillati</taxon>
        <taxon>Bacillota</taxon>
        <taxon>Bacilli</taxon>
        <taxon>Lactobacillales</taxon>
        <taxon>Lactobacillaceae</taxon>
        <taxon>Limosilactobacillus</taxon>
    </lineage>
</organism>
<evidence type="ECO:0000256" key="2">
    <source>
        <dbReference type="ARBA" id="ARBA00009840"/>
    </source>
</evidence>
<proteinExistence type="inferred from homology"/>
<evidence type="ECO:0000256" key="4">
    <source>
        <dbReference type="ARBA" id="ARBA00023172"/>
    </source>
</evidence>
<gene>
    <name evidence="6" type="ORF">FC60_GL000865</name>
</gene>
<dbReference type="PANTHER" id="PTHR30563:SF0">
    <property type="entry name" value="DNA RECOMBINATION PROTEIN RMUC"/>
    <property type="match status" value="1"/>
</dbReference>
<keyword evidence="3 5" id="KW-0175">Coiled coil</keyword>
<dbReference type="Proteomes" id="UP000051739">
    <property type="component" value="Unassembled WGS sequence"/>
</dbReference>
<keyword evidence="4" id="KW-0233">DNA recombination</keyword>
<dbReference type="GO" id="GO:0006310">
    <property type="term" value="P:DNA recombination"/>
    <property type="evidence" value="ECO:0007669"/>
    <property type="project" value="UniProtKB-KW"/>
</dbReference>
<evidence type="ECO:0000313" key="7">
    <source>
        <dbReference type="Proteomes" id="UP000051739"/>
    </source>
</evidence>
<reference evidence="6 7" key="1">
    <citation type="journal article" date="2015" name="Genome Announc.">
        <title>Expanding the biotechnology potential of lactobacilli through comparative genomics of 213 strains and associated genera.</title>
        <authorList>
            <person name="Sun Z."/>
            <person name="Harris H.M."/>
            <person name="McCann A."/>
            <person name="Guo C."/>
            <person name="Argimon S."/>
            <person name="Zhang W."/>
            <person name="Yang X."/>
            <person name="Jeffery I.B."/>
            <person name="Cooney J.C."/>
            <person name="Kagawa T.F."/>
            <person name="Liu W."/>
            <person name="Song Y."/>
            <person name="Salvetti E."/>
            <person name="Wrobel A."/>
            <person name="Rasinkangas P."/>
            <person name="Parkhill J."/>
            <person name="Rea M.C."/>
            <person name="O'Sullivan O."/>
            <person name="Ritari J."/>
            <person name="Douillard F.P."/>
            <person name="Paul Ross R."/>
            <person name="Yang R."/>
            <person name="Briner A.E."/>
            <person name="Felis G.E."/>
            <person name="de Vos W.M."/>
            <person name="Barrangou R."/>
            <person name="Klaenhammer T.R."/>
            <person name="Caufield P.W."/>
            <person name="Cui Y."/>
            <person name="Zhang H."/>
            <person name="O'Toole P.W."/>
        </authorList>
    </citation>
    <scope>NUCLEOTIDE SEQUENCE [LARGE SCALE GENOMIC DNA]</scope>
    <source>
        <strain evidence="6 7">DSM 16045</strain>
    </source>
</reference>
<accession>A0A0R1VBW0</accession>
<comment type="function">
    <text evidence="1">Involved in DNA recombination.</text>
</comment>
<feature type="coiled-coil region" evidence="5">
    <location>
        <begin position="34"/>
        <end position="65"/>
    </location>
</feature>
<comment type="caution">
    <text evidence="6">The sequence shown here is derived from an EMBL/GenBank/DDBJ whole genome shotgun (WGS) entry which is preliminary data.</text>
</comment>
<keyword evidence="7" id="KW-1185">Reference proteome</keyword>
<name>A0A0R1VBW0_9LACO</name>
<dbReference type="PANTHER" id="PTHR30563">
    <property type="entry name" value="DNA RECOMBINATION PROTEIN RMUC"/>
    <property type="match status" value="1"/>
</dbReference>
<dbReference type="InterPro" id="IPR003798">
    <property type="entry name" value="DNA_recombination_RmuC"/>
</dbReference>
<dbReference type="PATRIC" id="fig|1423749.3.peg.872"/>
<evidence type="ECO:0000256" key="1">
    <source>
        <dbReference type="ARBA" id="ARBA00003416"/>
    </source>
</evidence>
<dbReference type="EMBL" id="AZFN01000021">
    <property type="protein sequence ID" value="KRM01140.1"/>
    <property type="molecule type" value="Genomic_DNA"/>
</dbReference>
<protein>
    <submittedName>
        <fullName evidence="6">RmuC family protein</fullName>
    </submittedName>
</protein>
<dbReference type="AlphaFoldDB" id="A0A0R1VBW0"/>
<sequence length="342" mass="38816">MILAGIWYILQQLKQGPQGNLDVSNQLYQNRQENEQLRQTIDQKLTQIQQNNDQQLERMRQTVEEKLESTIQSRLKQSMANVNQQLESVNKSLGEMQSLSQDVASLNKTLSGTKTRGIMGEVQLGNVIEDILTSAQYEREIPTIAGSSNRVEFAIKLPGEHQQTVWLPIDSKFPLDSYERIQTALDNSDREQVDKERKALAQQIRKFAQDINSKYIQPPQTTDFGIMFLPTENLYSEVVRNAQLVEELRKQENVIVTGPSTIAAILNALSVGFKTLTIEQNAQKISQTLGKFKAEFDSYTKTLTIAQKHLNDASKKLDQLSSTRTNAMDRILRDVEALDDES</sequence>
<evidence type="ECO:0000313" key="6">
    <source>
        <dbReference type="EMBL" id="KRM01140.1"/>
    </source>
</evidence>